<feature type="signal peptide" evidence="1">
    <location>
        <begin position="1"/>
        <end position="20"/>
    </location>
</feature>
<dbReference type="AlphaFoldDB" id="A0A1Y1S9H6"/>
<evidence type="ECO:0000313" key="3">
    <source>
        <dbReference type="Proteomes" id="UP000192639"/>
    </source>
</evidence>
<organism evidence="2 3">
    <name type="scientific">Enterospora canceri</name>
    <dbReference type="NCBI Taxonomy" id="1081671"/>
    <lineage>
        <taxon>Eukaryota</taxon>
        <taxon>Fungi</taxon>
        <taxon>Fungi incertae sedis</taxon>
        <taxon>Microsporidia</taxon>
        <taxon>Enterocytozoonidae</taxon>
        <taxon>Enterospora</taxon>
    </lineage>
</organism>
<proteinExistence type="predicted"/>
<name>A0A1Y1S9H6_9MICR</name>
<protein>
    <submittedName>
        <fullName evidence="2">Uncharacterized protein</fullName>
    </submittedName>
</protein>
<sequence>MKMKILSIICVTLFSQLGDSLPNEYSQLIKSSFARYGNCSLLHQSNISKCHILLCN</sequence>
<evidence type="ECO:0000256" key="1">
    <source>
        <dbReference type="SAM" id="SignalP"/>
    </source>
</evidence>
<comment type="caution">
    <text evidence="2">The sequence shown here is derived from an EMBL/GenBank/DDBJ whole genome shotgun (WGS) entry which is preliminary data.</text>
</comment>
<accession>A0A1Y1S9H6</accession>
<keyword evidence="1" id="KW-0732">Signal</keyword>
<dbReference type="EMBL" id="LWDP01000002">
    <property type="protein sequence ID" value="ORD95130.1"/>
    <property type="molecule type" value="Genomic_DNA"/>
</dbReference>
<reference evidence="2 3" key="1">
    <citation type="journal article" date="2017" name="Environ. Microbiol.">
        <title>Decay of the glycolytic pathway and adaptation to intranuclear parasitism within Enterocytozoonidae microsporidia.</title>
        <authorList>
            <person name="Wiredu Boakye D."/>
            <person name="Jaroenlak P."/>
            <person name="Prachumwat A."/>
            <person name="Williams T.A."/>
            <person name="Bateman K.S."/>
            <person name="Itsathitphaisarn O."/>
            <person name="Sritunyalucksana K."/>
            <person name="Paszkiewicz K.H."/>
            <person name="Moore K.A."/>
            <person name="Stentiford G.D."/>
            <person name="Williams B.A."/>
        </authorList>
    </citation>
    <scope>NUCLEOTIDE SEQUENCE [LARGE SCALE GENOMIC DNA]</scope>
    <source>
        <strain evidence="2 3">GB1</strain>
    </source>
</reference>
<evidence type="ECO:0000313" key="2">
    <source>
        <dbReference type="EMBL" id="ORD95130.1"/>
    </source>
</evidence>
<dbReference type="Proteomes" id="UP000192639">
    <property type="component" value="Unassembled WGS sequence"/>
</dbReference>
<keyword evidence="3" id="KW-1185">Reference proteome</keyword>
<gene>
    <name evidence="2" type="ORF">ECANGB1_2616</name>
</gene>
<feature type="chain" id="PRO_5011003718" evidence="1">
    <location>
        <begin position="21"/>
        <end position="56"/>
    </location>
</feature>
<dbReference type="VEuPathDB" id="MicrosporidiaDB:ECANGB1_2616"/>